<evidence type="ECO:0000313" key="2">
    <source>
        <dbReference type="EMBL" id="KAF2862465.1"/>
    </source>
</evidence>
<dbReference type="AlphaFoldDB" id="A0A6A7C658"/>
<keyword evidence="3" id="KW-1185">Reference proteome</keyword>
<evidence type="ECO:0000313" key="3">
    <source>
        <dbReference type="Proteomes" id="UP000799421"/>
    </source>
</evidence>
<dbReference type="EMBL" id="MU005966">
    <property type="protein sequence ID" value="KAF2862465.1"/>
    <property type="molecule type" value="Genomic_DNA"/>
</dbReference>
<gene>
    <name evidence="2" type="ORF">K470DRAFT_11330</name>
</gene>
<accession>A0A6A7C658</accession>
<dbReference type="OrthoDB" id="3886346at2759"/>
<dbReference type="Proteomes" id="UP000799421">
    <property type="component" value="Unassembled WGS sequence"/>
</dbReference>
<protein>
    <submittedName>
        <fullName evidence="2">Uncharacterized protein</fullName>
    </submittedName>
</protein>
<reference evidence="2" key="1">
    <citation type="journal article" date="2020" name="Stud. Mycol.">
        <title>101 Dothideomycetes genomes: a test case for predicting lifestyles and emergence of pathogens.</title>
        <authorList>
            <person name="Haridas S."/>
            <person name="Albert R."/>
            <person name="Binder M."/>
            <person name="Bloem J."/>
            <person name="Labutti K."/>
            <person name="Salamov A."/>
            <person name="Andreopoulos B."/>
            <person name="Baker S."/>
            <person name="Barry K."/>
            <person name="Bills G."/>
            <person name="Bluhm B."/>
            <person name="Cannon C."/>
            <person name="Castanera R."/>
            <person name="Culley D."/>
            <person name="Daum C."/>
            <person name="Ezra D."/>
            <person name="Gonzalez J."/>
            <person name="Henrissat B."/>
            <person name="Kuo A."/>
            <person name="Liang C."/>
            <person name="Lipzen A."/>
            <person name="Lutzoni F."/>
            <person name="Magnuson J."/>
            <person name="Mondo S."/>
            <person name="Nolan M."/>
            <person name="Ohm R."/>
            <person name="Pangilinan J."/>
            <person name="Park H.-J."/>
            <person name="Ramirez L."/>
            <person name="Alfaro M."/>
            <person name="Sun H."/>
            <person name="Tritt A."/>
            <person name="Yoshinaga Y."/>
            <person name="Zwiers L.-H."/>
            <person name="Turgeon B."/>
            <person name="Goodwin S."/>
            <person name="Spatafora J."/>
            <person name="Crous P."/>
            <person name="Grigoriev I."/>
        </authorList>
    </citation>
    <scope>NUCLEOTIDE SEQUENCE</scope>
    <source>
        <strain evidence="2">CBS 480.64</strain>
    </source>
</reference>
<feature type="compositionally biased region" description="Acidic residues" evidence="1">
    <location>
        <begin position="182"/>
        <end position="197"/>
    </location>
</feature>
<name>A0A6A7C658_9PEZI</name>
<evidence type="ECO:0000256" key="1">
    <source>
        <dbReference type="SAM" id="MobiDB-lite"/>
    </source>
</evidence>
<proteinExistence type="predicted"/>
<organism evidence="2 3">
    <name type="scientific">Piedraia hortae CBS 480.64</name>
    <dbReference type="NCBI Taxonomy" id="1314780"/>
    <lineage>
        <taxon>Eukaryota</taxon>
        <taxon>Fungi</taxon>
        <taxon>Dikarya</taxon>
        <taxon>Ascomycota</taxon>
        <taxon>Pezizomycotina</taxon>
        <taxon>Dothideomycetes</taxon>
        <taxon>Dothideomycetidae</taxon>
        <taxon>Capnodiales</taxon>
        <taxon>Piedraiaceae</taxon>
        <taxon>Piedraia</taxon>
    </lineage>
</organism>
<sequence>MANEALRTITCLLENVPLWLNQLDSIPVSAFPAAAAAPAAAKATTTEVYYNGPSQKTLEFIVRNVGSLRSELRTGRMSARIELRSRIWDRDAATVREHDHVSRTLELVESALEKAQALCEAAAFEMLRTGHHEGGIAKARDCLIEAMTLAKAEVAPLRDRATTALGDKVDQAPVAPAVSAEETLEVTSDSDEDEDYMLPERLR</sequence>
<feature type="region of interest" description="Disordered" evidence="1">
    <location>
        <begin position="166"/>
        <end position="203"/>
    </location>
</feature>